<evidence type="ECO:0000256" key="5">
    <source>
        <dbReference type="SAM" id="MobiDB-lite"/>
    </source>
</evidence>
<dbReference type="GeneID" id="107218703"/>
<dbReference type="SUPFAM" id="SSF47576">
    <property type="entry name" value="Calponin-homology domain, CH-domain"/>
    <property type="match status" value="1"/>
</dbReference>
<dbReference type="Gene3D" id="1.10.418.10">
    <property type="entry name" value="Calponin-like domain"/>
    <property type="match status" value="1"/>
</dbReference>
<dbReference type="Proteomes" id="UP000829291">
    <property type="component" value="Chromosome 6"/>
</dbReference>
<comment type="similarity">
    <text evidence="4">Belongs to the GAS2 family.</text>
</comment>
<dbReference type="PROSITE" id="PS50021">
    <property type="entry name" value="CH"/>
    <property type="match status" value="1"/>
</dbReference>
<dbReference type="RefSeq" id="XP_046599838.1">
    <property type="nucleotide sequence ID" value="XM_046743882.1"/>
</dbReference>
<proteinExistence type="inferred from homology"/>
<dbReference type="PANTHER" id="PTHR46756">
    <property type="entry name" value="TRANSGELIN"/>
    <property type="match status" value="1"/>
</dbReference>
<evidence type="ECO:0000256" key="3">
    <source>
        <dbReference type="ARBA" id="ARBA00023212"/>
    </source>
</evidence>
<evidence type="ECO:0000259" key="7">
    <source>
        <dbReference type="PROSITE" id="PS51460"/>
    </source>
</evidence>
<protein>
    <submittedName>
        <fullName evidence="9 10">Uncharacterized protein LOC107218703 isoform X1</fullName>
    </submittedName>
</protein>
<feature type="region of interest" description="Disordered" evidence="5">
    <location>
        <begin position="347"/>
        <end position="421"/>
    </location>
</feature>
<accession>A0ABM3GHT2</accession>
<dbReference type="CDD" id="cd21204">
    <property type="entry name" value="CH_GAS2-like"/>
    <property type="match status" value="1"/>
</dbReference>
<evidence type="ECO:0000313" key="8">
    <source>
        <dbReference type="Proteomes" id="UP000829291"/>
    </source>
</evidence>
<dbReference type="SMART" id="SM00033">
    <property type="entry name" value="CH"/>
    <property type="match status" value="1"/>
</dbReference>
<feature type="domain" description="GAR" evidence="7">
    <location>
        <begin position="416"/>
        <end position="498"/>
    </location>
</feature>
<evidence type="ECO:0000313" key="9">
    <source>
        <dbReference type="RefSeq" id="XP_046599837.1"/>
    </source>
</evidence>
<dbReference type="Gene3D" id="3.30.920.20">
    <property type="entry name" value="Gas2-like domain"/>
    <property type="match status" value="1"/>
</dbReference>
<dbReference type="InterPro" id="IPR036534">
    <property type="entry name" value="GAR_dom_sf"/>
</dbReference>
<evidence type="ECO:0000259" key="6">
    <source>
        <dbReference type="PROSITE" id="PS50021"/>
    </source>
</evidence>
<comment type="subcellular location">
    <subcellularLocation>
        <location evidence="1">Cytoplasm</location>
        <location evidence="1">Cytoskeleton</location>
    </subcellularLocation>
</comment>
<dbReference type="Pfam" id="PF00307">
    <property type="entry name" value="CH"/>
    <property type="match status" value="1"/>
</dbReference>
<dbReference type="PANTHER" id="PTHR46756:SF13">
    <property type="entry name" value="GROWTH ARREST-SPECIFIC PROTEIN 2"/>
    <property type="match status" value="1"/>
</dbReference>
<dbReference type="SMART" id="SM00243">
    <property type="entry name" value="GAS2"/>
    <property type="match status" value="1"/>
</dbReference>
<gene>
    <name evidence="9 10" type="primary">LOC107218703</name>
</gene>
<dbReference type="RefSeq" id="XP_046599837.1">
    <property type="nucleotide sequence ID" value="XM_046743881.1"/>
</dbReference>
<feature type="compositionally biased region" description="Pro residues" evidence="5">
    <location>
        <begin position="404"/>
        <end position="413"/>
    </location>
</feature>
<dbReference type="PROSITE" id="PS51460">
    <property type="entry name" value="GAR"/>
    <property type="match status" value="1"/>
</dbReference>
<evidence type="ECO:0000256" key="1">
    <source>
        <dbReference type="ARBA" id="ARBA00004245"/>
    </source>
</evidence>
<dbReference type="InterPro" id="IPR003108">
    <property type="entry name" value="GAR_dom"/>
</dbReference>
<name>A0ABM3GHT2_NEOLC</name>
<feature type="domain" description="Calponin-homology (CH)" evidence="6">
    <location>
        <begin position="59"/>
        <end position="213"/>
    </location>
</feature>
<evidence type="ECO:0000256" key="4">
    <source>
        <dbReference type="ARBA" id="ARBA00038441"/>
    </source>
</evidence>
<dbReference type="InterPro" id="IPR036872">
    <property type="entry name" value="CH_dom_sf"/>
</dbReference>
<evidence type="ECO:0000256" key="2">
    <source>
        <dbReference type="ARBA" id="ARBA00022490"/>
    </source>
</evidence>
<dbReference type="Pfam" id="PF02187">
    <property type="entry name" value="GAS2"/>
    <property type="match status" value="1"/>
</dbReference>
<keyword evidence="3" id="KW-0206">Cytoskeleton</keyword>
<dbReference type="SUPFAM" id="SSF143575">
    <property type="entry name" value="GAS2 domain-like"/>
    <property type="match status" value="1"/>
</dbReference>
<organism evidence="8 10">
    <name type="scientific">Neodiprion lecontei</name>
    <name type="common">Redheaded pine sawfly</name>
    <dbReference type="NCBI Taxonomy" id="441921"/>
    <lineage>
        <taxon>Eukaryota</taxon>
        <taxon>Metazoa</taxon>
        <taxon>Ecdysozoa</taxon>
        <taxon>Arthropoda</taxon>
        <taxon>Hexapoda</taxon>
        <taxon>Insecta</taxon>
        <taxon>Pterygota</taxon>
        <taxon>Neoptera</taxon>
        <taxon>Endopterygota</taxon>
        <taxon>Hymenoptera</taxon>
        <taxon>Tenthredinoidea</taxon>
        <taxon>Diprionidae</taxon>
        <taxon>Diprioninae</taxon>
        <taxon>Neodiprion</taxon>
    </lineage>
</organism>
<dbReference type="InterPro" id="IPR001715">
    <property type="entry name" value="CH_dom"/>
</dbReference>
<keyword evidence="8" id="KW-1185">Reference proteome</keyword>
<sequence length="538" mass="60337">MSCANRFPSSQHTRYRSSWGPTSTTVFNRADVPRPSAEEEEFADIYHERLHYVQGRQLIPLQEDLADWINKTIRAAPWLTHRKWRSSPGRSSESCSDLPLVSSFDVDHITGENFFDALDNGVMVCRLARVIQEKARSAVDSGRVKGPVPVIRGRCWENAARRSFFSRDNMENFIQFCRRLGVHENLLFESDDLVLHGQPRNVVLCLLEVARLASRYALEPPGIVQLEREIAAEQERDLHCLSDSGISHSSLVSWQYQSPSPAPSPRPPVETIKHSRAAHYTLPASIRLNRPSVMEGWRVSLTILKGQLYRSHAAGWFSSLNAARAFRRWKTCRRRIIAEASSTSEVAATAARWLDPNPVPPASDMRRSVSDNGPTGSDGVPSDTTEDDWSRGSAEDPDEVPSPSISPSPTPAEPPEHSGPITELDRKVRRAAEAVQRLCQCPSNKCSKLKVRKVGEGRYHIAGRNVFIRLLKGRHMMVRVGGGWDTLEHFLTRHDPCQVRVLSRESTPPPHSNGITSAPYLHIRAKYRSPPPESLAGR</sequence>
<evidence type="ECO:0000313" key="10">
    <source>
        <dbReference type="RefSeq" id="XP_046599838.1"/>
    </source>
</evidence>
<reference evidence="9 10" key="1">
    <citation type="submission" date="2025-05" db="UniProtKB">
        <authorList>
            <consortium name="RefSeq"/>
        </authorList>
    </citation>
    <scope>IDENTIFICATION</scope>
    <source>
        <tissue evidence="9 10">Thorax and Abdomen</tissue>
    </source>
</reference>
<keyword evidence="2" id="KW-0963">Cytoplasm</keyword>